<reference evidence="1 2" key="1">
    <citation type="submission" date="2024-10" db="EMBL/GenBank/DDBJ databases">
        <authorList>
            <person name="Deangelis K."/>
            <person name="Huntemann M."/>
            <person name="Clum A."/>
            <person name="Wang J."/>
            <person name="Palaniappan K."/>
            <person name="Ritter S."/>
            <person name="Chen I.-M."/>
            <person name="Stamatis D."/>
            <person name="Reddy T."/>
            <person name="O'Malley R."/>
            <person name="Daum C."/>
            <person name="Ng V."/>
            <person name="Ivanova N."/>
            <person name="Kyrpides N."/>
            <person name="Woyke T."/>
        </authorList>
    </citation>
    <scope>NUCLEOTIDE SEQUENCE [LARGE SCALE GENOMIC DNA]</scope>
    <source>
        <strain evidence="1 2">GAS97</strain>
    </source>
</reference>
<accession>A0ABW8MXW9</accession>
<protein>
    <submittedName>
        <fullName evidence="1">ABC-type branched-subunit amino acid transport system permease subunit</fullName>
    </submittedName>
</protein>
<name>A0ABW8MXW9_9BURK</name>
<dbReference type="EMBL" id="JBIYDN010000054">
    <property type="protein sequence ID" value="MFK4448584.1"/>
    <property type="molecule type" value="Genomic_DNA"/>
</dbReference>
<sequence length="50" mass="5684">MDTEVIRQLLYGLAMVLIMLYRSEGLWPSPKHEDKIAKIAKCAGKKPLRA</sequence>
<evidence type="ECO:0000313" key="2">
    <source>
        <dbReference type="Proteomes" id="UP001620514"/>
    </source>
</evidence>
<organism evidence="1 2">
    <name type="scientific">Caballeronia udeis</name>
    <dbReference type="NCBI Taxonomy" id="1232866"/>
    <lineage>
        <taxon>Bacteria</taxon>
        <taxon>Pseudomonadati</taxon>
        <taxon>Pseudomonadota</taxon>
        <taxon>Betaproteobacteria</taxon>
        <taxon>Burkholderiales</taxon>
        <taxon>Burkholderiaceae</taxon>
        <taxon>Caballeronia</taxon>
    </lineage>
</organism>
<reference evidence="1 2" key="2">
    <citation type="submission" date="2024-11" db="EMBL/GenBank/DDBJ databases">
        <title>Using genomics to understand microbial adaptation to soil warming.</title>
        <authorList>
            <person name="Deangelis K.M. PhD."/>
        </authorList>
    </citation>
    <scope>NUCLEOTIDE SEQUENCE [LARGE SCALE GENOMIC DNA]</scope>
    <source>
        <strain evidence="1 2">GAS97</strain>
    </source>
</reference>
<comment type="caution">
    <text evidence="1">The sequence shown here is derived from an EMBL/GenBank/DDBJ whole genome shotgun (WGS) entry which is preliminary data.</text>
</comment>
<evidence type="ECO:0000313" key="1">
    <source>
        <dbReference type="EMBL" id="MFK4448584.1"/>
    </source>
</evidence>
<keyword evidence="2" id="KW-1185">Reference proteome</keyword>
<dbReference type="Proteomes" id="UP001620514">
    <property type="component" value="Unassembled WGS sequence"/>
</dbReference>
<gene>
    <name evidence="1" type="ORF">ABH943_008628</name>
</gene>
<proteinExistence type="predicted"/>